<dbReference type="Pfam" id="PF14574">
    <property type="entry name" value="RACo_C_ter"/>
    <property type="match status" value="1"/>
</dbReference>
<comment type="caution">
    <text evidence="3">The sequence shown here is derived from an EMBL/GenBank/DDBJ whole genome shotgun (WGS) entry which is preliminary data.</text>
</comment>
<proteinExistence type="predicted"/>
<dbReference type="Pfam" id="PF17651">
    <property type="entry name" value="Raco_middle"/>
    <property type="match status" value="1"/>
</dbReference>
<dbReference type="InterPro" id="IPR027980">
    <property type="entry name" value="RACo_C"/>
</dbReference>
<evidence type="ECO:0000313" key="4">
    <source>
        <dbReference type="Proteomes" id="UP000886819"/>
    </source>
</evidence>
<gene>
    <name evidence="3" type="ORF">IAA66_07855</name>
</gene>
<dbReference type="Proteomes" id="UP000886819">
    <property type="component" value="Unassembled WGS sequence"/>
</dbReference>
<dbReference type="InterPro" id="IPR041414">
    <property type="entry name" value="Raco-like_middle"/>
</dbReference>
<protein>
    <submittedName>
        <fullName evidence="3">DUF4445 domain-containing protein</fullName>
    </submittedName>
</protein>
<dbReference type="PANTHER" id="PTHR42895">
    <property type="entry name" value="IRON-SULFUR CLUSTER-BINDING PROTEIN-RELATED"/>
    <property type="match status" value="1"/>
</dbReference>
<evidence type="ECO:0000259" key="2">
    <source>
        <dbReference type="Pfam" id="PF17651"/>
    </source>
</evidence>
<dbReference type="EMBL" id="DVFI01000107">
    <property type="protein sequence ID" value="HIQ63480.1"/>
    <property type="molecule type" value="Genomic_DNA"/>
</dbReference>
<organism evidence="3 4">
    <name type="scientific">Candidatus Avichristensenella intestinipullorum</name>
    <dbReference type="NCBI Taxonomy" id="2840693"/>
    <lineage>
        <taxon>Bacteria</taxon>
        <taxon>Bacillati</taxon>
        <taxon>Bacillota</taxon>
        <taxon>Clostridia</taxon>
        <taxon>Candidatus Avichristensenella</taxon>
    </lineage>
</organism>
<dbReference type="GO" id="GO:0051536">
    <property type="term" value="F:iron-sulfur cluster binding"/>
    <property type="evidence" value="ECO:0007669"/>
    <property type="project" value="InterPro"/>
</dbReference>
<feature type="domain" description="RACo-like middle region" evidence="2">
    <location>
        <begin position="116"/>
        <end position="270"/>
    </location>
</feature>
<reference evidence="3" key="2">
    <citation type="journal article" date="2021" name="PeerJ">
        <title>Extensive microbial diversity within the chicken gut microbiome revealed by metagenomics and culture.</title>
        <authorList>
            <person name="Gilroy R."/>
            <person name="Ravi A."/>
            <person name="Getino M."/>
            <person name="Pursley I."/>
            <person name="Horton D.L."/>
            <person name="Alikhan N.F."/>
            <person name="Baker D."/>
            <person name="Gharbi K."/>
            <person name="Hall N."/>
            <person name="Watson M."/>
            <person name="Adriaenssens E.M."/>
            <person name="Foster-Nyarko E."/>
            <person name="Jarju S."/>
            <person name="Secka A."/>
            <person name="Antonio M."/>
            <person name="Oren A."/>
            <person name="Chaudhuri R.R."/>
            <person name="La Ragione R."/>
            <person name="Hildebrand F."/>
            <person name="Pallen M.J."/>
        </authorList>
    </citation>
    <scope>NUCLEOTIDE SEQUENCE</scope>
    <source>
        <strain evidence="3">ChiHile30-977</strain>
    </source>
</reference>
<dbReference type="SUPFAM" id="SSF54292">
    <property type="entry name" value="2Fe-2S ferredoxin-like"/>
    <property type="match status" value="1"/>
</dbReference>
<dbReference type="AlphaFoldDB" id="A0A9D0YZ23"/>
<name>A0A9D0YZ23_9FIRM</name>
<feature type="domain" description="RACo C-terminal" evidence="1">
    <location>
        <begin position="284"/>
        <end position="507"/>
    </location>
</feature>
<dbReference type="PANTHER" id="PTHR42895:SF1">
    <property type="entry name" value="IRON-SULFUR CLUSTER PROTEIN"/>
    <property type="match status" value="1"/>
</dbReference>
<dbReference type="Gene3D" id="3.30.420.480">
    <property type="entry name" value="Domain of unknown function (DUF4445)"/>
    <property type="match status" value="1"/>
</dbReference>
<dbReference type="InterPro" id="IPR012675">
    <property type="entry name" value="Beta-grasp_dom_sf"/>
</dbReference>
<evidence type="ECO:0000313" key="3">
    <source>
        <dbReference type="EMBL" id="HIQ63480.1"/>
    </source>
</evidence>
<evidence type="ECO:0000259" key="1">
    <source>
        <dbReference type="Pfam" id="PF14574"/>
    </source>
</evidence>
<dbReference type="InterPro" id="IPR036010">
    <property type="entry name" value="2Fe-2S_ferredoxin-like_sf"/>
</dbReference>
<dbReference type="InterPro" id="IPR042259">
    <property type="entry name" value="Raco-like_middle_sf"/>
</dbReference>
<sequence length="510" mass="52375">MAVFRYVRDGRAHSLSFVPPARIPDLLRQAGLAFDFPCGGRGACLKCRARLTGAVSPMDAREESLLSGAEHAGGVRFLCMATALGDCEAVVDPAGDEAVETGAPERFSPQPWGRTLGAAFDLGTTTIAGALYSLETGRRLATAGMRNPQRAFGADVMSRLDAAEAGRGDALAQAARSGLRGVLDALCARAGVSQADVDSAVVAGNTAMLYLLTGRPVSSIARAPFEQDEHFGALMDPRLAGLPEGMQVFLPYCLSAYIGADTAAALLAARFIGPEGLTEGPPRLLADIGTNGEIALSAGGRLLCCSAAAGPAFEGAGISQGMPARDGAVWRVALRDGVPQAQVLGGGHALGLCGSGLLETAAALLETGVLDESGRLRDGAYTLPGTHVTLTQADVRALQLAKAAIRAATEVLLAEANTRACDVAELAVAGGFGGGLRSRPTQAVGLFPPELTSRMRALGNGALAGAAMALLSRPFRDAVARRPAQARTVSLATHPLFMDAYVGAMRFGRA</sequence>
<dbReference type="InterPro" id="IPR052911">
    <property type="entry name" value="Corrinoid_activation_enz"/>
</dbReference>
<accession>A0A9D0YZ23</accession>
<dbReference type="Gene3D" id="3.10.20.30">
    <property type="match status" value="1"/>
</dbReference>
<reference evidence="3" key="1">
    <citation type="submission" date="2020-10" db="EMBL/GenBank/DDBJ databases">
        <authorList>
            <person name="Gilroy R."/>
        </authorList>
    </citation>
    <scope>NUCLEOTIDE SEQUENCE</scope>
    <source>
        <strain evidence="3">ChiHile30-977</strain>
    </source>
</reference>